<keyword evidence="1" id="KW-0812">Transmembrane</keyword>
<gene>
    <name evidence="2" type="ORF">VNO77_25384</name>
</gene>
<feature type="transmembrane region" description="Helical" evidence="1">
    <location>
        <begin position="176"/>
        <end position="199"/>
    </location>
</feature>
<comment type="caution">
    <text evidence="2">The sequence shown here is derived from an EMBL/GenBank/DDBJ whole genome shotgun (WGS) entry which is preliminary data.</text>
</comment>
<proteinExistence type="predicted"/>
<organism evidence="2 3">
    <name type="scientific">Canavalia gladiata</name>
    <name type="common">Sword bean</name>
    <name type="synonym">Dolichos gladiatus</name>
    <dbReference type="NCBI Taxonomy" id="3824"/>
    <lineage>
        <taxon>Eukaryota</taxon>
        <taxon>Viridiplantae</taxon>
        <taxon>Streptophyta</taxon>
        <taxon>Embryophyta</taxon>
        <taxon>Tracheophyta</taxon>
        <taxon>Spermatophyta</taxon>
        <taxon>Magnoliopsida</taxon>
        <taxon>eudicotyledons</taxon>
        <taxon>Gunneridae</taxon>
        <taxon>Pentapetalae</taxon>
        <taxon>rosids</taxon>
        <taxon>fabids</taxon>
        <taxon>Fabales</taxon>
        <taxon>Fabaceae</taxon>
        <taxon>Papilionoideae</taxon>
        <taxon>50 kb inversion clade</taxon>
        <taxon>NPAAA clade</taxon>
        <taxon>indigoferoid/millettioid clade</taxon>
        <taxon>Phaseoleae</taxon>
        <taxon>Canavalia</taxon>
    </lineage>
</organism>
<keyword evidence="3" id="KW-1185">Reference proteome</keyword>
<sequence length="205" mass="23612">MDGARIEFGSSIPCHFRSNRMGMMISVRKGHQRKRHGSCSHAKTLCYALLIVKPKVKLEAKSHISKAFSKAFSASIPISLNVSLPGVKIESKLSRNIYKQRLAQLAWVLKATIMSLKGQKVLTQWPSRLHISSWLSNMKKVFVDVPEYRYLDAFWKERYLDYMKHKRIKVKGNCRLIQLCHISSSITFLILQIRLFLIFEDSNGS</sequence>
<keyword evidence="1" id="KW-0472">Membrane</keyword>
<accession>A0AAN9L806</accession>
<evidence type="ECO:0000313" key="2">
    <source>
        <dbReference type="EMBL" id="KAK7331167.1"/>
    </source>
</evidence>
<keyword evidence="1" id="KW-1133">Transmembrane helix</keyword>
<dbReference type="EMBL" id="JAYMYQ010000005">
    <property type="protein sequence ID" value="KAK7331167.1"/>
    <property type="molecule type" value="Genomic_DNA"/>
</dbReference>
<evidence type="ECO:0000256" key="1">
    <source>
        <dbReference type="SAM" id="Phobius"/>
    </source>
</evidence>
<protein>
    <submittedName>
        <fullName evidence="2">Uncharacterized protein</fullName>
    </submittedName>
</protein>
<reference evidence="2 3" key="1">
    <citation type="submission" date="2024-01" db="EMBL/GenBank/DDBJ databases">
        <title>The genomes of 5 underutilized Papilionoideae crops provide insights into root nodulation and disease resistanc.</title>
        <authorList>
            <person name="Jiang F."/>
        </authorList>
    </citation>
    <scope>NUCLEOTIDE SEQUENCE [LARGE SCALE GENOMIC DNA]</scope>
    <source>
        <strain evidence="2">LVBAO_FW01</strain>
        <tissue evidence="2">Leaves</tissue>
    </source>
</reference>
<dbReference type="Proteomes" id="UP001367508">
    <property type="component" value="Unassembled WGS sequence"/>
</dbReference>
<dbReference type="AlphaFoldDB" id="A0AAN9L806"/>
<evidence type="ECO:0000313" key="3">
    <source>
        <dbReference type="Proteomes" id="UP001367508"/>
    </source>
</evidence>
<name>A0AAN9L806_CANGL</name>